<evidence type="ECO:0000256" key="5">
    <source>
        <dbReference type="ARBA" id="ARBA00023154"/>
    </source>
</evidence>
<feature type="binding site" evidence="8">
    <location>
        <position position="27"/>
    </location>
    <ligand>
        <name>substrate</name>
    </ligand>
</feature>
<proteinExistence type="inferred from homology"/>
<comment type="function">
    <text evidence="8">Catalyzes the stereoinversion of LL-2,6-diaminopimelate (L,L-DAP) to meso-diaminopimelate (meso-DAP), a precursor of L-lysine and an essential component of the bacterial peptidoglycan.</text>
</comment>
<evidence type="ECO:0000256" key="7">
    <source>
        <dbReference type="ARBA" id="ARBA00051712"/>
    </source>
</evidence>
<comment type="subunit">
    <text evidence="8">Homodimer.</text>
</comment>
<dbReference type="GO" id="GO:0005829">
    <property type="term" value="C:cytosol"/>
    <property type="evidence" value="ECO:0007669"/>
    <property type="project" value="TreeGrafter"/>
</dbReference>
<dbReference type="InterPro" id="IPR018510">
    <property type="entry name" value="DAP_epimerase_AS"/>
</dbReference>
<dbReference type="UniPathway" id="UPA00034">
    <property type="reaction ID" value="UER00025"/>
</dbReference>
<keyword evidence="4 8" id="KW-0028">Amino-acid biosynthesis</keyword>
<feature type="binding site" evidence="8">
    <location>
        <position position="79"/>
    </location>
    <ligand>
        <name>substrate</name>
    </ligand>
</feature>
<dbReference type="HAMAP" id="MF_00197">
    <property type="entry name" value="DAP_epimerase"/>
    <property type="match status" value="1"/>
</dbReference>
<dbReference type="Pfam" id="PF01678">
    <property type="entry name" value="DAP_epimerase"/>
    <property type="match status" value="2"/>
</dbReference>
<dbReference type="OrthoDB" id="9805408at2"/>
<dbReference type="RefSeq" id="WP_155445500.1">
    <property type="nucleotide sequence ID" value="NZ_JAOQNR010000005.1"/>
</dbReference>
<evidence type="ECO:0000256" key="6">
    <source>
        <dbReference type="ARBA" id="ARBA00023235"/>
    </source>
</evidence>
<feature type="binding site" evidence="8">
    <location>
        <begin position="230"/>
        <end position="231"/>
    </location>
    <ligand>
        <name>substrate</name>
    </ligand>
</feature>
<keyword evidence="5 8" id="KW-0457">Lysine biosynthesis</keyword>
<evidence type="ECO:0000256" key="8">
    <source>
        <dbReference type="HAMAP-Rule" id="MF_00197"/>
    </source>
</evidence>
<evidence type="ECO:0000256" key="4">
    <source>
        <dbReference type="ARBA" id="ARBA00022605"/>
    </source>
</evidence>
<keyword evidence="8" id="KW-0963">Cytoplasm</keyword>
<feature type="active site" description="Proton donor" evidence="8">
    <location>
        <position position="88"/>
    </location>
</feature>
<dbReference type="PANTHER" id="PTHR31689:SF0">
    <property type="entry name" value="DIAMINOPIMELATE EPIMERASE"/>
    <property type="match status" value="1"/>
</dbReference>
<comment type="catalytic activity">
    <reaction evidence="7 8">
        <text>(2S,6S)-2,6-diaminopimelate = meso-2,6-diaminopimelate</text>
        <dbReference type="Rhea" id="RHEA:15393"/>
        <dbReference type="ChEBI" id="CHEBI:57609"/>
        <dbReference type="ChEBI" id="CHEBI:57791"/>
        <dbReference type="EC" id="5.1.1.7"/>
    </reaction>
</comment>
<dbReference type="GO" id="GO:0008837">
    <property type="term" value="F:diaminopimelate epimerase activity"/>
    <property type="evidence" value="ECO:0007669"/>
    <property type="project" value="UniProtKB-UniRule"/>
</dbReference>
<feature type="site" description="Could be important to modulate the pK values of the two catalytic cysteine residues" evidence="8">
    <location>
        <position position="220"/>
    </location>
</feature>
<name>A0A6N8DKH5_RHOAC</name>
<dbReference type="AlphaFoldDB" id="A0A6N8DKH5"/>
<sequence length="294" mass="31189">MDQAPLTAFAENPLVGREIHKMNGAGNAILVLDLRGAGFLPRAEDARALARAPGLAYDQLMVLGDPSEPGETAFMTIFNQDGSLSASCGNGTRCVAHYLAERTGATQLRLATSAGRLEVVREGALSYTVDMGPPRLGWQDIPLARDVDTTAVELGHFGLPPASCVSMGNPHAIFFVEEIEAFNLAVIGPRLEHDPMFPQRANISLAQPLTADHIRLKVWERGTGLTLACGTAACATGVAAARAGLSGRRTKISLPGGDLLIHWREADDHVEMTGPVEVEFSQKLDAAIFAGKNG</sequence>
<protein>
    <recommendedName>
        <fullName evidence="3 8">Diaminopimelate epimerase</fullName>
        <shortName evidence="8">DAP epimerase</shortName>
        <ecNumber evidence="3 8">5.1.1.7</ecNumber>
    </recommendedName>
    <alternativeName>
        <fullName evidence="8">PLP-independent amino acid racemase</fullName>
    </alternativeName>
</protein>
<comment type="caution">
    <text evidence="10">The sequence shown here is derived from an EMBL/GenBank/DDBJ whole genome shotgun (WGS) entry which is preliminary data.</text>
</comment>
<keyword evidence="6 8" id="KW-0413">Isomerase</keyword>
<dbReference type="Gene3D" id="3.10.310.10">
    <property type="entry name" value="Diaminopimelate Epimerase, Chain A, domain 1"/>
    <property type="match status" value="2"/>
</dbReference>
<gene>
    <name evidence="8" type="primary">dapF</name>
    <name evidence="10" type="ORF">GJ654_07450</name>
</gene>
<feature type="site" description="Could be important to modulate the pK values of the two catalytic cysteine residues" evidence="8">
    <location>
        <position position="171"/>
    </location>
</feature>
<dbReference type="EMBL" id="WNKS01000004">
    <property type="protein sequence ID" value="MTV30828.1"/>
    <property type="molecule type" value="Genomic_DNA"/>
</dbReference>
<dbReference type="GO" id="GO:0009089">
    <property type="term" value="P:lysine biosynthetic process via diaminopimelate"/>
    <property type="evidence" value="ECO:0007669"/>
    <property type="project" value="UniProtKB-UniRule"/>
</dbReference>
<reference evidence="10 11" key="1">
    <citation type="submission" date="2019-11" db="EMBL/GenBank/DDBJ databases">
        <title>Whole-genome sequence of a Rhodoblastus acidophilus DSM 142.</title>
        <authorList>
            <person name="Kyndt J.A."/>
            <person name="Meyer T.E."/>
        </authorList>
    </citation>
    <scope>NUCLEOTIDE SEQUENCE [LARGE SCALE GENOMIC DNA]</scope>
    <source>
        <strain evidence="10 11">DSM 142</strain>
    </source>
</reference>
<dbReference type="NCBIfam" id="TIGR00652">
    <property type="entry name" value="DapF"/>
    <property type="match status" value="1"/>
</dbReference>
<comment type="similarity">
    <text evidence="2 8">Belongs to the diaminopimelate epimerase family.</text>
</comment>
<comment type="subcellular location">
    <subcellularLocation>
        <location evidence="8">Cytoplasm</location>
    </subcellularLocation>
</comment>
<dbReference type="PANTHER" id="PTHR31689">
    <property type="entry name" value="DIAMINOPIMELATE EPIMERASE, CHLOROPLASTIC"/>
    <property type="match status" value="1"/>
</dbReference>
<evidence type="ECO:0000313" key="11">
    <source>
        <dbReference type="Proteomes" id="UP000439113"/>
    </source>
</evidence>
<evidence type="ECO:0000256" key="2">
    <source>
        <dbReference type="ARBA" id="ARBA00010219"/>
    </source>
</evidence>
<comment type="pathway">
    <text evidence="1 8">Amino-acid biosynthesis; L-lysine biosynthesis via DAP pathway; DL-2,6-diaminopimelate from LL-2,6-diaminopimelate: step 1/1.</text>
</comment>
<feature type="binding site" evidence="8">
    <location>
        <begin position="220"/>
        <end position="221"/>
    </location>
    <ligand>
        <name>substrate</name>
    </ligand>
</feature>
<feature type="active site" evidence="9">
    <location>
        <position position="88"/>
    </location>
</feature>
<organism evidence="10 11">
    <name type="scientific">Rhodoblastus acidophilus</name>
    <name type="common">Rhodopseudomonas acidophila</name>
    <dbReference type="NCBI Taxonomy" id="1074"/>
    <lineage>
        <taxon>Bacteria</taxon>
        <taxon>Pseudomonadati</taxon>
        <taxon>Pseudomonadota</taxon>
        <taxon>Alphaproteobacteria</taxon>
        <taxon>Hyphomicrobiales</taxon>
        <taxon>Rhodoblastaceae</taxon>
        <taxon>Rhodoblastus</taxon>
    </lineage>
</organism>
<dbReference type="SUPFAM" id="SSF54506">
    <property type="entry name" value="Diaminopimelate epimerase-like"/>
    <property type="match status" value="2"/>
</dbReference>
<feature type="binding site" evidence="8">
    <location>
        <position position="59"/>
    </location>
    <ligand>
        <name>substrate</name>
    </ligand>
</feature>
<dbReference type="PROSITE" id="PS01326">
    <property type="entry name" value="DAP_EPIMERASE"/>
    <property type="match status" value="1"/>
</dbReference>
<dbReference type="EC" id="5.1.1.7" evidence="3 8"/>
<feature type="binding site" evidence="8">
    <location>
        <position position="202"/>
    </location>
    <ligand>
        <name>substrate</name>
    </ligand>
</feature>
<evidence type="ECO:0000256" key="3">
    <source>
        <dbReference type="ARBA" id="ARBA00013080"/>
    </source>
</evidence>
<accession>A0A6N8DKH5</accession>
<evidence type="ECO:0000313" key="10">
    <source>
        <dbReference type="EMBL" id="MTV30828.1"/>
    </source>
</evidence>
<feature type="binding site" evidence="8">
    <location>
        <begin position="89"/>
        <end position="90"/>
    </location>
    <ligand>
        <name>substrate</name>
    </ligand>
</feature>
<feature type="binding site" evidence="8">
    <location>
        <position position="169"/>
    </location>
    <ligand>
        <name>substrate</name>
    </ligand>
</feature>
<dbReference type="Proteomes" id="UP000439113">
    <property type="component" value="Unassembled WGS sequence"/>
</dbReference>
<dbReference type="InterPro" id="IPR001653">
    <property type="entry name" value="DAP_epimerase_DapF"/>
</dbReference>
<feature type="active site" description="Proton acceptor" evidence="8">
    <location>
        <position position="229"/>
    </location>
</feature>
<evidence type="ECO:0000256" key="1">
    <source>
        <dbReference type="ARBA" id="ARBA00005196"/>
    </source>
</evidence>
<evidence type="ECO:0000256" key="9">
    <source>
        <dbReference type="PROSITE-ProRule" id="PRU10125"/>
    </source>
</evidence>